<accession>A0A6C0AXC0</accession>
<dbReference type="EMBL" id="MN738771">
    <property type="protein sequence ID" value="QHS84000.1"/>
    <property type="molecule type" value="Genomic_DNA"/>
</dbReference>
<organism evidence="1">
    <name type="scientific">viral metagenome</name>
    <dbReference type="NCBI Taxonomy" id="1070528"/>
    <lineage>
        <taxon>unclassified sequences</taxon>
        <taxon>metagenomes</taxon>
        <taxon>organismal metagenomes</taxon>
    </lineage>
</organism>
<protein>
    <submittedName>
        <fullName evidence="1">Uncharacterized protein</fullName>
    </submittedName>
</protein>
<proteinExistence type="predicted"/>
<evidence type="ECO:0000313" key="1">
    <source>
        <dbReference type="EMBL" id="QHS84000.1"/>
    </source>
</evidence>
<dbReference type="AlphaFoldDB" id="A0A6C0AXC0"/>
<sequence length="29" mass="3666">MENIAKYSSSTYTFLYYEKFIKKKYNKNY</sequence>
<name>A0A6C0AXC0_9ZZZZ</name>
<reference evidence="1" key="1">
    <citation type="journal article" date="2020" name="Nature">
        <title>Giant virus diversity and host interactions through global metagenomics.</title>
        <authorList>
            <person name="Schulz F."/>
            <person name="Roux S."/>
            <person name="Paez-Espino D."/>
            <person name="Jungbluth S."/>
            <person name="Walsh D.A."/>
            <person name="Denef V.J."/>
            <person name="McMahon K.D."/>
            <person name="Konstantinidis K.T."/>
            <person name="Eloe-Fadrosh E.A."/>
            <person name="Kyrpides N.C."/>
            <person name="Woyke T."/>
        </authorList>
    </citation>
    <scope>NUCLEOTIDE SEQUENCE</scope>
    <source>
        <strain evidence="1">GVMAG-S-ERX555965-48</strain>
    </source>
</reference>